<dbReference type="Pfam" id="PF25073">
    <property type="entry name" value="DUF7797"/>
    <property type="match status" value="1"/>
</dbReference>
<evidence type="ECO:0000259" key="7">
    <source>
        <dbReference type="PROSITE" id="PS51038"/>
    </source>
</evidence>
<feature type="compositionally biased region" description="Basic and acidic residues" evidence="5">
    <location>
        <begin position="7"/>
        <end position="22"/>
    </location>
</feature>
<dbReference type="Proteomes" id="UP001237642">
    <property type="component" value="Unassembled WGS sequence"/>
</dbReference>
<reference evidence="8" key="1">
    <citation type="submission" date="2023-02" db="EMBL/GenBank/DDBJ databases">
        <title>Genome of toxic invasive species Heracleum sosnowskyi carries increased number of genes despite the absence of recent whole-genome duplications.</title>
        <authorList>
            <person name="Schelkunov M."/>
            <person name="Shtratnikova V."/>
            <person name="Makarenko M."/>
            <person name="Klepikova A."/>
            <person name="Omelchenko D."/>
            <person name="Novikova G."/>
            <person name="Obukhova E."/>
            <person name="Bogdanov V."/>
            <person name="Penin A."/>
            <person name="Logacheva M."/>
        </authorList>
    </citation>
    <scope>NUCLEOTIDE SEQUENCE</scope>
    <source>
        <strain evidence="8">Hsosn_3</strain>
        <tissue evidence="8">Leaf</tissue>
    </source>
</reference>
<dbReference type="PROSITE" id="PS51038">
    <property type="entry name" value="BAH"/>
    <property type="match status" value="1"/>
</dbReference>
<dbReference type="SUPFAM" id="SSF57903">
    <property type="entry name" value="FYVE/PHD zinc finger"/>
    <property type="match status" value="1"/>
</dbReference>
<dbReference type="PANTHER" id="PTHR47527">
    <property type="entry name" value="RING/FYVE/PHD ZINC FINGER SUPERFAMILY PROTEIN"/>
    <property type="match status" value="1"/>
</dbReference>
<dbReference type="PROSITE" id="PS50016">
    <property type="entry name" value="ZF_PHD_2"/>
    <property type="match status" value="1"/>
</dbReference>
<dbReference type="EMBL" id="JAUIZM010000001">
    <property type="protein sequence ID" value="KAK1405001.1"/>
    <property type="molecule type" value="Genomic_DNA"/>
</dbReference>
<evidence type="ECO:0000313" key="9">
    <source>
        <dbReference type="Proteomes" id="UP001237642"/>
    </source>
</evidence>
<dbReference type="GO" id="GO:0003682">
    <property type="term" value="F:chromatin binding"/>
    <property type="evidence" value="ECO:0007669"/>
    <property type="project" value="InterPro"/>
</dbReference>
<dbReference type="InterPro" id="IPR043151">
    <property type="entry name" value="BAH_sf"/>
</dbReference>
<feature type="region of interest" description="Disordered" evidence="5">
    <location>
        <begin position="158"/>
        <end position="190"/>
    </location>
</feature>
<dbReference type="PROSITE" id="PS01359">
    <property type="entry name" value="ZF_PHD_1"/>
    <property type="match status" value="1"/>
</dbReference>
<feature type="region of interest" description="Disordered" evidence="5">
    <location>
        <begin position="1"/>
        <end position="22"/>
    </location>
</feature>
<evidence type="ECO:0000256" key="3">
    <source>
        <dbReference type="ARBA" id="ARBA00022833"/>
    </source>
</evidence>
<sequence>MEIVDNSEVRSEEMNVRVGEKREVSSDDDVEVRVSKKARNCGQVKGNLKRVAEIVLVLETLGKMRGGRSPTQVESEMMSEARGKLAEVCREFKPKDVFPREAFGVVIDDLGLSKNEQMLGFRAPNIQIAQKLKLTQEKIGKSEEFAVHSALHSSQRLQANVGAASESGSSHAVRMLTSQKPSQASTASVGLQPASQLARVAATNSTALPYQLPTSEVRPLVPGEIPSSHVGRDSSSLALARAERPHFSSDIKYNGAYPSQAQVNSSGHGRPLSWSVQPPQSTLSVKNASNSSAPINASVKVEGAAEMSRVIPQTSKSITGQTVSVNPPSVQQHIQQGIESAQALSLRSQHTDIANLVQKLLQPTLHERPIWAPPSRDYMNKSLACQLCKLISLEVDNVLVCDGCEKGYHLKCLKINNQKSVPRGEWHCAKCLSLSNGKALPPKYGRVLRNAITAPKVSSNATTVHIPPENKLGALAGKVAGNGNVGIQDAPGGSMDNNIRPFAAGAEMTDKRVIHKEIDDKSSGCVSTDIINTSALSSAGLSVGTSDDKKLIAQSASYHPADPQSVKSSSSNTINPSTNCPVINFKVNDLQKYGPESNDEAKRDEQGTLHTNHVEVSKTNFGPNEQDVNLSDGLHQVDWIGDILNVVGEKTFYQSCSINGVVYKVHDHALFRLQSNILTPFKLQSMWEDCKTRSMWVIASRCYFPADLPKGVGRPFAPDNSEVYESNHDTAIRAGLIEGPCKVLPPRLFAEESQKKTRLGMEASGGPQPLFVCKWFFDERKGLFRDVTS</sequence>
<evidence type="ECO:0000256" key="2">
    <source>
        <dbReference type="ARBA" id="ARBA00022771"/>
    </source>
</evidence>
<evidence type="ECO:0000313" key="8">
    <source>
        <dbReference type="EMBL" id="KAK1405001.1"/>
    </source>
</evidence>
<evidence type="ECO:0000256" key="5">
    <source>
        <dbReference type="SAM" id="MobiDB-lite"/>
    </source>
</evidence>
<dbReference type="SMART" id="SM00249">
    <property type="entry name" value="PHD"/>
    <property type="match status" value="1"/>
</dbReference>
<dbReference type="InterPro" id="IPR056699">
    <property type="entry name" value="DUF7797"/>
</dbReference>
<dbReference type="InterPro" id="IPR019787">
    <property type="entry name" value="Znf_PHD-finger"/>
</dbReference>
<dbReference type="Pfam" id="PF00628">
    <property type="entry name" value="PHD"/>
    <property type="match status" value="1"/>
</dbReference>
<dbReference type="AlphaFoldDB" id="A0AAD8NE75"/>
<keyword evidence="2 4" id="KW-0863">Zinc-finger</keyword>
<feature type="domain" description="BAH" evidence="7">
    <location>
        <begin position="661"/>
        <end position="788"/>
    </location>
</feature>
<gene>
    <name evidence="8" type="ORF">POM88_004606</name>
</gene>
<keyword evidence="3" id="KW-0862">Zinc</keyword>
<evidence type="ECO:0000256" key="1">
    <source>
        <dbReference type="ARBA" id="ARBA00022723"/>
    </source>
</evidence>
<dbReference type="Gene3D" id="3.30.40.10">
    <property type="entry name" value="Zinc/RING finger domain, C3HC4 (zinc finger)"/>
    <property type="match status" value="1"/>
</dbReference>
<accession>A0AAD8NE75</accession>
<dbReference type="InterPro" id="IPR001965">
    <property type="entry name" value="Znf_PHD"/>
</dbReference>
<evidence type="ECO:0000259" key="6">
    <source>
        <dbReference type="PROSITE" id="PS50016"/>
    </source>
</evidence>
<feature type="domain" description="PHD-type" evidence="6">
    <location>
        <begin position="382"/>
        <end position="434"/>
    </location>
</feature>
<feature type="compositionally biased region" description="Polar residues" evidence="5">
    <location>
        <begin position="257"/>
        <end position="267"/>
    </location>
</feature>
<name>A0AAD8NE75_9APIA</name>
<dbReference type="InterPro" id="IPR011011">
    <property type="entry name" value="Znf_FYVE_PHD"/>
</dbReference>
<protein>
    <submittedName>
        <fullName evidence="8">RING/FYVE/PHD zinc finger superfamily protein</fullName>
    </submittedName>
</protein>
<dbReference type="InterPro" id="IPR013083">
    <property type="entry name" value="Znf_RING/FYVE/PHD"/>
</dbReference>
<keyword evidence="1" id="KW-0479">Metal-binding</keyword>
<feature type="compositionally biased region" description="Polar residues" evidence="5">
    <location>
        <begin position="166"/>
        <end position="190"/>
    </location>
</feature>
<dbReference type="InterPro" id="IPR019786">
    <property type="entry name" value="Zinc_finger_PHD-type_CS"/>
</dbReference>
<proteinExistence type="predicted"/>
<organism evidence="8 9">
    <name type="scientific">Heracleum sosnowskyi</name>
    <dbReference type="NCBI Taxonomy" id="360622"/>
    <lineage>
        <taxon>Eukaryota</taxon>
        <taxon>Viridiplantae</taxon>
        <taxon>Streptophyta</taxon>
        <taxon>Embryophyta</taxon>
        <taxon>Tracheophyta</taxon>
        <taxon>Spermatophyta</taxon>
        <taxon>Magnoliopsida</taxon>
        <taxon>eudicotyledons</taxon>
        <taxon>Gunneridae</taxon>
        <taxon>Pentapetalae</taxon>
        <taxon>asterids</taxon>
        <taxon>campanulids</taxon>
        <taxon>Apiales</taxon>
        <taxon>Apiaceae</taxon>
        <taxon>Apioideae</taxon>
        <taxon>apioid superclade</taxon>
        <taxon>Tordylieae</taxon>
        <taxon>Tordyliinae</taxon>
        <taxon>Heracleum</taxon>
    </lineage>
</organism>
<reference evidence="8" key="2">
    <citation type="submission" date="2023-05" db="EMBL/GenBank/DDBJ databases">
        <authorList>
            <person name="Schelkunov M.I."/>
        </authorList>
    </citation>
    <scope>NUCLEOTIDE SEQUENCE</scope>
    <source>
        <strain evidence="8">Hsosn_3</strain>
        <tissue evidence="8">Leaf</tissue>
    </source>
</reference>
<dbReference type="InterPro" id="IPR001025">
    <property type="entry name" value="BAH_dom"/>
</dbReference>
<dbReference type="GO" id="GO:0008270">
    <property type="term" value="F:zinc ion binding"/>
    <property type="evidence" value="ECO:0007669"/>
    <property type="project" value="UniProtKB-KW"/>
</dbReference>
<feature type="region of interest" description="Disordered" evidence="5">
    <location>
        <begin position="249"/>
        <end position="290"/>
    </location>
</feature>
<comment type="caution">
    <text evidence="8">The sequence shown here is derived from an EMBL/GenBank/DDBJ whole genome shotgun (WGS) entry which is preliminary data.</text>
</comment>
<dbReference type="Gene3D" id="2.30.30.490">
    <property type="match status" value="1"/>
</dbReference>
<feature type="compositionally biased region" description="Polar residues" evidence="5">
    <location>
        <begin position="274"/>
        <end position="286"/>
    </location>
</feature>
<evidence type="ECO:0000256" key="4">
    <source>
        <dbReference type="PROSITE-ProRule" id="PRU00146"/>
    </source>
</evidence>
<keyword evidence="9" id="KW-1185">Reference proteome</keyword>
<dbReference type="PANTHER" id="PTHR47527:SF3">
    <property type="entry name" value="RING_FYVE_PHD ZINC FINGER SUPERFAMILY PROTEIN"/>
    <property type="match status" value="1"/>
</dbReference>